<dbReference type="EMBL" id="BOMM01000098">
    <property type="protein sequence ID" value="GIE16731.1"/>
    <property type="molecule type" value="Genomic_DNA"/>
</dbReference>
<evidence type="ECO:0000313" key="2">
    <source>
        <dbReference type="Proteomes" id="UP000598174"/>
    </source>
</evidence>
<comment type="caution">
    <text evidence="1">The sequence shown here is derived from an EMBL/GenBank/DDBJ whole genome shotgun (WGS) entry which is preliminary data.</text>
</comment>
<gene>
    <name evidence="1" type="ORF">Afe05nite_85710</name>
</gene>
<accession>A0A919JGE3</accession>
<protein>
    <submittedName>
        <fullName evidence="1">Uncharacterized protein</fullName>
    </submittedName>
</protein>
<keyword evidence="2" id="KW-1185">Reference proteome</keyword>
<evidence type="ECO:0000313" key="1">
    <source>
        <dbReference type="EMBL" id="GIE16731.1"/>
    </source>
</evidence>
<dbReference type="AlphaFoldDB" id="A0A919JGE3"/>
<reference evidence="1" key="1">
    <citation type="submission" date="2021-01" db="EMBL/GenBank/DDBJ databases">
        <title>Whole genome shotgun sequence of Actinoplanes ferrugineus NBRC 15555.</title>
        <authorList>
            <person name="Komaki H."/>
            <person name="Tamura T."/>
        </authorList>
    </citation>
    <scope>NUCLEOTIDE SEQUENCE</scope>
    <source>
        <strain evidence="1">NBRC 15555</strain>
    </source>
</reference>
<sequence>MTNTPPDPDDFGINADHDGEMDLACPVHGCGGWWVAVLQGSSIREQRDLAHAHIAEKHSEALGSKAAQ</sequence>
<organism evidence="1 2">
    <name type="scientific">Paractinoplanes ferrugineus</name>
    <dbReference type="NCBI Taxonomy" id="113564"/>
    <lineage>
        <taxon>Bacteria</taxon>
        <taxon>Bacillati</taxon>
        <taxon>Actinomycetota</taxon>
        <taxon>Actinomycetes</taxon>
        <taxon>Micromonosporales</taxon>
        <taxon>Micromonosporaceae</taxon>
        <taxon>Paractinoplanes</taxon>
    </lineage>
</organism>
<proteinExistence type="predicted"/>
<name>A0A919JGE3_9ACTN</name>
<dbReference type="Proteomes" id="UP000598174">
    <property type="component" value="Unassembled WGS sequence"/>
</dbReference>
<dbReference type="RefSeq" id="WP_203823052.1">
    <property type="nucleotide sequence ID" value="NZ_BAAABP010000067.1"/>
</dbReference>